<dbReference type="Proteomes" id="UP000030104">
    <property type="component" value="Unassembled WGS sequence"/>
</dbReference>
<reference evidence="4 5" key="1">
    <citation type="journal article" date="2015" name="Mol. Plant Microbe Interact.">
        <title>Genome, transcriptome, and functional analyses of Penicillium expansum provide new insights into secondary metabolism and pathogenicity.</title>
        <authorList>
            <person name="Ballester A.R."/>
            <person name="Marcet-Houben M."/>
            <person name="Levin E."/>
            <person name="Sela N."/>
            <person name="Selma-Lazaro C."/>
            <person name="Carmona L."/>
            <person name="Wisniewski M."/>
            <person name="Droby S."/>
            <person name="Gonzalez-Candelas L."/>
            <person name="Gabaldon T."/>
        </authorList>
    </citation>
    <scope>NUCLEOTIDE SEQUENCE [LARGE SCALE GENOMIC DNA]</scope>
    <source>
        <strain evidence="4 5">PHI-1</strain>
    </source>
</reference>
<sequence length="306" mass="32723">MRVQLLQVALLFTAAYGQISSQISSQITAYDLSFDGAAAVSLLWGLDGDPTSTYDFYLCAGDETGAYDTLSQVINNHAYSPGDMVSFRVDQSVGGNEPNAYFLKIVLSGPHNHWSGYTSHFTLTNMKGSFSAKVTDAIKSMQPIPAIAIPWSTVEDEDHLIEAAELTSTFNISSLTQSSSTEAALQFPTPTVKGEAEHNELRKRQVAAVGGVGNGIVAAVDQHTVPYGEQTGSIKYAPMPKSAGTTVATRSATPQYPPFPFSIATTYLGAPTVLYTDTAYATWTANTIENTVSLILECLMSVGFES</sequence>
<feature type="signal peptide" evidence="2">
    <location>
        <begin position="1"/>
        <end position="17"/>
    </location>
</feature>
<evidence type="ECO:0000256" key="2">
    <source>
        <dbReference type="SAM" id="SignalP"/>
    </source>
</evidence>
<dbReference type="GO" id="GO:0031505">
    <property type="term" value="P:fungal-type cell wall organization"/>
    <property type="evidence" value="ECO:0007669"/>
    <property type="project" value="TreeGrafter"/>
</dbReference>
<evidence type="ECO:0000313" key="4">
    <source>
        <dbReference type="EMBL" id="KGO65004.1"/>
    </source>
</evidence>
<dbReference type="STRING" id="40296.A0A0A2KB02"/>
<dbReference type="PhylomeDB" id="A0A0A2KB02"/>
<dbReference type="InterPro" id="IPR045328">
    <property type="entry name" value="Kre9/Knh1"/>
</dbReference>
<dbReference type="GO" id="GO:0006078">
    <property type="term" value="P:(1-&gt;6)-beta-D-glucan biosynthetic process"/>
    <property type="evidence" value="ECO:0007669"/>
    <property type="project" value="InterPro"/>
</dbReference>
<evidence type="ECO:0000313" key="5">
    <source>
        <dbReference type="Proteomes" id="UP000030104"/>
    </source>
</evidence>
<dbReference type="AlphaFoldDB" id="A0A0A2KB02"/>
<name>A0A0A2KB02_PENIT</name>
<protein>
    <recommendedName>
        <fullName evidence="3">Yeast cell wall synthesis Kre9/Knh1-like N-terminal domain-containing protein</fullName>
    </recommendedName>
</protein>
<dbReference type="HOGENOM" id="CLU_063732_0_1_1"/>
<evidence type="ECO:0000256" key="1">
    <source>
        <dbReference type="ARBA" id="ARBA00022729"/>
    </source>
</evidence>
<dbReference type="InterPro" id="IPR018466">
    <property type="entry name" value="Kre9/Knh1-like_N"/>
</dbReference>
<evidence type="ECO:0000259" key="3">
    <source>
        <dbReference type="Pfam" id="PF10342"/>
    </source>
</evidence>
<comment type="caution">
    <text evidence="4">The sequence shown here is derived from an EMBL/GenBank/DDBJ whole genome shotgun (WGS) entry which is preliminary data.</text>
</comment>
<gene>
    <name evidence="4" type="ORF">PITC_042230</name>
</gene>
<dbReference type="GO" id="GO:0005576">
    <property type="term" value="C:extracellular region"/>
    <property type="evidence" value="ECO:0007669"/>
    <property type="project" value="TreeGrafter"/>
</dbReference>
<organism evidence="4 5">
    <name type="scientific">Penicillium italicum</name>
    <name type="common">Blue mold</name>
    <dbReference type="NCBI Taxonomy" id="40296"/>
    <lineage>
        <taxon>Eukaryota</taxon>
        <taxon>Fungi</taxon>
        <taxon>Dikarya</taxon>
        <taxon>Ascomycota</taxon>
        <taxon>Pezizomycotina</taxon>
        <taxon>Eurotiomycetes</taxon>
        <taxon>Eurotiomycetidae</taxon>
        <taxon>Eurotiales</taxon>
        <taxon>Aspergillaceae</taxon>
        <taxon>Penicillium</taxon>
    </lineage>
</organism>
<dbReference type="OrthoDB" id="2432613at2759"/>
<dbReference type="PANTHER" id="PTHR28154">
    <property type="entry name" value="CELL WALL SYNTHESIS PROTEIN KNH1-RELATED"/>
    <property type="match status" value="1"/>
</dbReference>
<dbReference type="EMBL" id="JQGA01001543">
    <property type="protein sequence ID" value="KGO65004.1"/>
    <property type="molecule type" value="Genomic_DNA"/>
</dbReference>
<keyword evidence="1 2" id="KW-0732">Signal</keyword>
<dbReference type="OMA" id="DMVSFRV"/>
<dbReference type="GO" id="GO:0042546">
    <property type="term" value="P:cell wall biogenesis"/>
    <property type="evidence" value="ECO:0007669"/>
    <property type="project" value="InterPro"/>
</dbReference>
<dbReference type="PANTHER" id="PTHR28154:SF1">
    <property type="entry name" value="CELL WALL SYNTHESIS PROTEIN KNH1-RELATED"/>
    <property type="match status" value="1"/>
</dbReference>
<accession>A0A0A2KB02</accession>
<proteinExistence type="predicted"/>
<feature type="domain" description="Yeast cell wall synthesis Kre9/Knh1-like N-terminal" evidence="3">
    <location>
        <begin position="37"/>
        <end position="123"/>
    </location>
</feature>
<keyword evidence="5" id="KW-1185">Reference proteome</keyword>
<dbReference type="Pfam" id="PF10342">
    <property type="entry name" value="Kre9_KNH"/>
    <property type="match status" value="1"/>
</dbReference>
<feature type="chain" id="PRO_5001989330" description="Yeast cell wall synthesis Kre9/Knh1-like N-terminal domain-containing protein" evidence="2">
    <location>
        <begin position="18"/>
        <end position="306"/>
    </location>
</feature>